<name>A0A5C6RW33_9BACT</name>
<accession>A0A5C6RW33</accession>
<reference evidence="1 2" key="1">
    <citation type="submission" date="2019-08" db="EMBL/GenBank/DDBJ databases">
        <title>Genome of Phaeodactylibacter luteus.</title>
        <authorList>
            <person name="Bowman J.P."/>
        </authorList>
    </citation>
    <scope>NUCLEOTIDE SEQUENCE [LARGE SCALE GENOMIC DNA]</scope>
    <source>
        <strain evidence="1 2">KCTC 42180</strain>
    </source>
</reference>
<organism evidence="1 2">
    <name type="scientific">Phaeodactylibacter luteus</name>
    <dbReference type="NCBI Taxonomy" id="1564516"/>
    <lineage>
        <taxon>Bacteria</taxon>
        <taxon>Pseudomonadati</taxon>
        <taxon>Bacteroidota</taxon>
        <taxon>Saprospiria</taxon>
        <taxon>Saprospirales</taxon>
        <taxon>Haliscomenobacteraceae</taxon>
        <taxon>Phaeodactylibacter</taxon>
    </lineage>
</organism>
<dbReference type="Proteomes" id="UP000321580">
    <property type="component" value="Unassembled WGS sequence"/>
</dbReference>
<dbReference type="AlphaFoldDB" id="A0A5C6RW33"/>
<dbReference type="SUPFAM" id="SSF47781">
    <property type="entry name" value="RuvA domain 2-like"/>
    <property type="match status" value="1"/>
</dbReference>
<proteinExistence type="predicted"/>
<comment type="caution">
    <text evidence="1">The sequence shown here is derived from an EMBL/GenBank/DDBJ whole genome shotgun (WGS) entry which is preliminary data.</text>
</comment>
<evidence type="ECO:0000313" key="2">
    <source>
        <dbReference type="Proteomes" id="UP000321580"/>
    </source>
</evidence>
<dbReference type="OrthoDB" id="9766750at2"/>
<protein>
    <submittedName>
        <fullName evidence="1">Helix-hairpin-helix domain-containing protein</fullName>
    </submittedName>
</protein>
<sequence>MRQAFSLLLTILPFLGNAQSDTLQPVSSPEEQIIEDYLQSIEAEGDFDFNTIFEELEYFRDNPLDLNGANEGDLQALKLLSDIQILDLINYRRQAGDLISVYELQAIPSFDLLTIRRILPFVAVGGGLDDYQTSLGKMLAQGKNELYLRWFRILEEQQGYTPLGEGQTGSRYLGDPNQFYMRYKHSYSNRLSYGFTAEKDRGEEFFKGSNPYGFDFYSAHLFLKDYSKRIKAIALGDYAVSFGQGLILFSGFGAGKSSAVMNIKRTARTLRPYTSVNEANFQRGAAATIGLSDQLELTALASLRNRGANLLEADTTDLEEAELRQATSLDLAGLHRTPNEIARENAIQQLTLGGQLKWNHSLGHIALNTLYENLNADLTQFRPAPFNQFDFTGNTLFNVSLDYSFIFQNFNFFGETARSANGAMATTNGLLMGLDRRVDLALLVRHFPRDYQALNAIPFAETQGGQNETGVYLGIEARPHPNWRLSAYFDTWRHPWLRFNIDAPSTGYEYRARLTYFRKRDFEAFLEVRDERKAQNVDKIEGNNDAIVERQVFQTRLHLAKKVAPSLELRSRIDVGFTDNEINERQEGFAIYQDVLFKPRGFPLSFTARYALFDTDGFQTRFYSFENNLLYTYGIPSYFNRGSRYYINLRYRGIRNLTLEARIAQTFWKNQDTFGSGNEAINGQTRTTVGAQIKYQF</sequence>
<dbReference type="InterPro" id="IPR010994">
    <property type="entry name" value="RuvA_2-like"/>
</dbReference>
<keyword evidence="2" id="KW-1185">Reference proteome</keyword>
<gene>
    <name evidence="1" type="ORF">FRY97_04910</name>
</gene>
<dbReference type="EMBL" id="VOOR01000007">
    <property type="protein sequence ID" value="TXB66531.1"/>
    <property type="molecule type" value="Genomic_DNA"/>
</dbReference>
<evidence type="ECO:0000313" key="1">
    <source>
        <dbReference type="EMBL" id="TXB66531.1"/>
    </source>
</evidence>